<keyword evidence="4" id="KW-1185">Reference proteome</keyword>
<accession>A0A8K0KQW3</accession>
<feature type="compositionally biased region" description="Acidic residues" evidence="1">
    <location>
        <begin position="209"/>
        <end position="233"/>
    </location>
</feature>
<feature type="transmembrane region" description="Helical" evidence="2">
    <location>
        <begin position="105"/>
        <end position="126"/>
    </location>
</feature>
<keyword evidence="2" id="KW-0812">Transmembrane</keyword>
<name>A0A8K0KQW3_LADFU</name>
<evidence type="ECO:0000256" key="2">
    <source>
        <dbReference type="SAM" id="Phobius"/>
    </source>
</evidence>
<reference evidence="3" key="1">
    <citation type="submission" date="2013-04" db="EMBL/GenBank/DDBJ databases">
        <authorList>
            <person name="Qu J."/>
            <person name="Murali S.C."/>
            <person name="Bandaranaike D."/>
            <person name="Bellair M."/>
            <person name="Blankenburg K."/>
            <person name="Chao H."/>
            <person name="Dinh H."/>
            <person name="Doddapaneni H."/>
            <person name="Downs B."/>
            <person name="Dugan-Rocha S."/>
            <person name="Elkadiri S."/>
            <person name="Gnanaolivu R.D."/>
            <person name="Hernandez B."/>
            <person name="Javaid M."/>
            <person name="Jayaseelan J.C."/>
            <person name="Lee S."/>
            <person name="Li M."/>
            <person name="Ming W."/>
            <person name="Munidasa M."/>
            <person name="Muniz J."/>
            <person name="Nguyen L."/>
            <person name="Ongeri F."/>
            <person name="Osuji N."/>
            <person name="Pu L.-L."/>
            <person name="Puazo M."/>
            <person name="Qu C."/>
            <person name="Quiroz J."/>
            <person name="Raj R."/>
            <person name="Weissenberger G."/>
            <person name="Xin Y."/>
            <person name="Zou X."/>
            <person name="Han Y."/>
            <person name="Richards S."/>
            <person name="Worley K."/>
            <person name="Muzny D."/>
            <person name="Gibbs R."/>
        </authorList>
    </citation>
    <scope>NUCLEOTIDE SEQUENCE</scope>
    <source>
        <strain evidence="3">Sampled in the wild</strain>
    </source>
</reference>
<dbReference type="Proteomes" id="UP000792457">
    <property type="component" value="Unassembled WGS sequence"/>
</dbReference>
<dbReference type="OrthoDB" id="8196819at2759"/>
<feature type="compositionally biased region" description="Polar residues" evidence="1">
    <location>
        <begin position="189"/>
        <end position="200"/>
    </location>
</feature>
<keyword evidence="2" id="KW-1133">Transmembrane helix</keyword>
<evidence type="ECO:0000313" key="3">
    <source>
        <dbReference type="EMBL" id="KAG8238140.1"/>
    </source>
</evidence>
<sequence>MPWDMEFYIYWSRCSTICYRLILYNIPFYVKGWIKYLDRYMGILSSMLACSGEFTPLKQEGLLFLTISILAVNVINIVILEFGEWYLFMTDDIKDIINRKSLENIVFYAHMTTSISTGVAILASFFDTQFTFCSMQKAREPKNTKETISDIEYIMPRKQGTPVSNQAQAVHGNYAQSWVFDMDSAGPQTNTAYLKTSQAASDESNKEKDDEEDKDDEVETSDSEEEAEQQQNK</sequence>
<feature type="non-terminal residue" evidence="3">
    <location>
        <position position="233"/>
    </location>
</feature>
<feature type="transmembrane region" description="Helical" evidence="2">
    <location>
        <begin position="62"/>
        <end position="84"/>
    </location>
</feature>
<dbReference type="AlphaFoldDB" id="A0A8K0KQW3"/>
<reference evidence="3" key="2">
    <citation type="submission" date="2017-10" db="EMBL/GenBank/DDBJ databases">
        <title>Ladona fulva Genome sequencing and assembly.</title>
        <authorList>
            <person name="Murali S."/>
            <person name="Richards S."/>
            <person name="Bandaranaike D."/>
            <person name="Bellair M."/>
            <person name="Blankenburg K."/>
            <person name="Chao H."/>
            <person name="Dinh H."/>
            <person name="Doddapaneni H."/>
            <person name="Dugan-Rocha S."/>
            <person name="Elkadiri S."/>
            <person name="Gnanaolivu R."/>
            <person name="Hernandez B."/>
            <person name="Skinner E."/>
            <person name="Javaid M."/>
            <person name="Lee S."/>
            <person name="Li M."/>
            <person name="Ming W."/>
            <person name="Munidasa M."/>
            <person name="Muniz J."/>
            <person name="Nguyen L."/>
            <person name="Hughes D."/>
            <person name="Osuji N."/>
            <person name="Pu L.-L."/>
            <person name="Puazo M."/>
            <person name="Qu C."/>
            <person name="Quiroz J."/>
            <person name="Raj R."/>
            <person name="Weissenberger G."/>
            <person name="Xin Y."/>
            <person name="Zou X."/>
            <person name="Han Y."/>
            <person name="Worley K."/>
            <person name="Muzny D."/>
            <person name="Gibbs R."/>
        </authorList>
    </citation>
    <scope>NUCLEOTIDE SEQUENCE</scope>
    <source>
        <strain evidence="3">Sampled in the wild</strain>
    </source>
</reference>
<comment type="caution">
    <text evidence="3">The sequence shown here is derived from an EMBL/GenBank/DDBJ whole genome shotgun (WGS) entry which is preliminary data.</text>
</comment>
<evidence type="ECO:0000313" key="4">
    <source>
        <dbReference type="Proteomes" id="UP000792457"/>
    </source>
</evidence>
<dbReference type="EMBL" id="KZ309288">
    <property type="protein sequence ID" value="KAG8238140.1"/>
    <property type="molecule type" value="Genomic_DNA"/>
</dbReference>
<protein>
    <submittedName>
        <fullName evidence="3">Uncharacterized protein</fullName>
    </submittedName>
</protein>
<keyword evidence="2" id="KW-0472">Membrane</keyword>
<proteinExistence type="predicted"/>
<organism evidence="3 4">
    <name type="scientific">Ladona fulva</name>
    <name type="common">Scarce chaser dragonfly</name>
    <name type="synonym">Libellula fulva</name>
    <dbReference type="NCBI Taxonomy" id="123851"/>
    <lineage>
        <taxon>Eukaryota</taxon>
        <taxon>Metazoa</taxon>
        <taxon>Ecdysozoa</taxon>
        <taxon>Arthropoda</taxon>
        <taxon>Hexapoda</taxon>
        <taxon>Insecta</taxon>
        <taxon>Pterygota</taxon>
        <taxon>Palaeoptera</taxon>
        <taxon>Odonata</taxon>
        <taxon>Epiprocta</taxon>
        <taxon>Anisoptera</taxon>
        <taxon>Libelluloidea</taxon>
        <taxon>Libellulidae</taxon>
        <taxon>Ladona</taxon>
    </lineage>
</organism>
<feature type="region of interest" description="Disordered" evidence="1">
    <location>
        <begin position="189"/>
        <end position="233"/>
    </location>
</feature>
<evidence type="ECO:0000256" key="1">
    <source>
        <dbReference type="SAM" id="MobiDB-lite"/>
    </source>
</evidence>
<gene>
    <name evidence="3" type="ORF">J437_LFUL017598</name>
</gene>